<feature type="transmembrane region" description="Helical" evidence="5">
    <location>
        <begin position="101"/>
        <end position="120"/>
    </location>
</feature>
<feature type="transmembrane region" description="Helical" evidence="5">
    <location>
        <begin position="221"/>
        <end position="241"/>
    </location>
</feature>
<dbReference type="InterPro" id="IPR000620">
    <property type="entry name" value="EamA_dom"/>
</dbReference>
<feature type="transmembrane region" description="Helical" evidence="5">
    <location>
        <begin position="78"/>
        <end position="95"/>
    </location>
</feature>
<dbReference type="SUPFAM" id="SSF103481">
    <property type="entry name" value="Multidrug resistance efflux transporter EmrE"/>
    <property type="match status" value="2"/>
</dbReference>
<evidence type="ECO:0000256" key="3">
    <source>
        <dbReference type="ARBA" id="ARBA00022989"/>
    </source>
</evidence>
<sequence length="308" mass="32800">MTSSFATARSNFRQREDIHIIAAITAVFAWGIGPIFNKTMTVDPSAIVFYRILIGVPLMTAMAYLNGGSLSVDLMKRTALPGVLFALSMITGFASVKMTSIANATLITTVQPVLVLFVAPKMFGEKLRPRQILYSGFALAGVLIVVLAAASTSGAHLSGDLLSVANVTIWTSYFVLSKKRRLAGVHSWSFLSAVFIWSAVVVLPYGFIFSNDLGAMTNGDWGRIIAMAVGPGVVGHGLMTWAQSHVDVTLASLLGLLSPVISTALAWAILDQSLTLWQSGGAVVVLVSLAFLVREQRTPAEASLGHET</sequence>
<feature type="transmembrane region" description="Helical" evidence="5">
    <location>
        <begin position="276"/>
        <end position="293"/>
    </location>
</feature>
<dbReference type="PANTHER" id="PTHR32322">
    <property type="entry name" value="INNER MEMBRANE TRANSPORTER"/>
    <property type="match status" value="1"/>
</dbReference>
<dbReference type="Pfam" id="PF00892">
    <property type="entry name" value="EamA"/>
    <property type="match status" value="2"/>
</dbReference>
<evidence type="ECO:0000259" key="6">
    <source>
        <dbReference type="Pfam" id="PF00892"/>
    </source>
</evidence>
<dbReference type="GO" id="GO:0016020">
    <property type="term" value="C:membrane"/>
    <property type="evidence" value="ECO:0007669"/>
    <property type="project" value="UniProtKB-SubCell"/>
</dbReference>
<evidence type="ECO:0000313" key="7">
    <source>
        <dbReference type="EMBL" id="CAB4607863.1"/>
    </source>
</evidence>
<protein>
    <submittedName>
        <fullName evidence="7">Unannotated protein</fullName>
    </submittedName>
</protein>
<feature type="transmembrane region" description="Helical" evidence="5">
    <location>
        <begin position="188"/>
        <end position="209"/>
    </location>
</feature>
<dbReference type="PANTHER" id="PTHR32322:SF2">
    <property type="entry name" value="EAMA DOMAIN-CONTAINING PROTEIN"/>
    <property type="match status" value="1"/>
</dbReference>
<accession>A0A6J6H5W3</accession>
<evidence type="ECO:0000256" key="2">
    <source>
        <dbReference type="ARBA" id="ARBA00022692"/>
    </source>
</evidence>
<feature type="transmembrane region" description="Helical" evidence="5">
    <location>
        <begin position="157"/>
        <end position="176"/>
    </location>
</feature>
<feature type="transmembrane region" description="Helical" evidence="5">
    <location>
        <begin position="48"/>
        <end position="66"/>
    </location>
</feature>
<gene>
    <name evidence="7" type="ORF">UFOPK1874_00232</name>
</gene>
<name>A0A6J6H5W3_9ZZZZ</name>
<proteinExistence type="predicted"/>
<feature type="transmembrane region" description="Helical" evidence="5">
    <location>
        <begin position="132"/>
        <end position="151"/>
    </location>
</feature>
<feature type="transmembrane region" description="Helical" evidence="5">
    <location>
        <begin position="18"/>
        <end position="36"/>
    </location>
</feature>
<dbReference type="InterPro" id="IPR050638">
    <property type="entry name" value="AA-Vitamin_Transporters"/>
</dbReference>
<evidence type="ECO:0000256" key="4">
    <source>
        <dbReference type="ARBA" id="ARBA00023136"/>
    </source>
</evidence>
<dbReference type="EMBL" id="CAEZUX010000011">
    <property type="protein sequence ID" value="CAB4607863.1"/>
    <property type="molecule type" value="Genomic_DNA"/>
</dbReference>
<feature type="domain" description="EamA" evidence="6">
    <location>
        <begin position="20"/>
        <end position="146"/>
    </location>
</feature>
<dbReference type="InterPro" id="IPR037185">
    <property type="entry name" value="EmrE-like"/>
</dbReference>
<reference evidence="7" key="1">
    <citation type="submission" date="2020-05" db="EMBL/GenBank/DDBJ databases">
        <authorList>
            <person name="Chiriac C."/>
            <person name="Salcher M."/>
            <person name="Ghai R."/>
            <person name="Kavagutti S V."/>
        </authorList>
    </citation>
    <scope>NUCLEOTIDE SEQUENCE</scope>
</reference>
<comment type="subcellular location">
    <subcellularLocation>
        <location evidence="1">Membrane</location>
        <topology evidence="1">Multi-pass membrane protein</topology>
    </subcellularLocation>
</comment>
<organism evidence="7">
    <name type="scientific">freshwater metagenome</name>
    <dbReference type="NCBI Taxonomy" id="449393"/>
    <lineage>
        <taxon>unclassified sequences</taxon>
        <taxon>metagenomes</taxon>
        <taxon>ecological metagenomes</taxon>
    </lineage>
</organism>
<feature type="domain" description="EamA" evidence="6">
    <location>
        <begin position="158"/>
        <end position="293"/>
    </location>
</feature>
<feature type="transmembrane region" description="Helical" evidence="5">
    <location>
        <begin position="248"/>
        <end position="270"/>
    </location>
</feature>
<keyword evidence="3 5" id="KW-1133">Transmembrane helix</keyword>
<keyword evidence="2 5" id="KW-0812">Transmembrane</keyword>
<dbReference type="AlphaFoldDB" id="A0A6J6H5W3"/>
<evidence type="ECO:0000256" key="5">
    <source>
        <dbReference type="SAM" id="Phobius"/>
    </source>
</evidence>
<keyword evidence="4 5" id="KW-0472">Membrane</keyword>
<evidence type="ECO:0000256" key="1">
    <source>
        <dbReference type="ARBA" id="ARBA00004141"/>
    </source>
</evidence>